<dbReference type="Gene3D" id="2.40.50.140">
    <property type="entry name" value="Nucleic acid-binding proteins"/>
    <property type="match status" value="1"/>
</dbReference>
<evidence type="ECO:0000313" key="1">
    <source>
        <dbReference type="EMBL" id="KAH0768953.1"/>
    </source>
</evidence>
<gene>
    <name evidence="1" type="ORF">KY290_012934</name>
</gene>
<organism evidence="1 2">
    <name type="scientific">Solanum tuberosum</name>
    <name type="common">Potato</name>
    <dbReference type="NCBI Taxonomy" id="4113"/>
    <lineage>
        <taxon>Eukaryota</taxon>
        <taxon>Viridiplantae</taxon>
        <taxon>Streptophyta</taxon>
        <taxon>Embryophyta</taxon>
        <taxon>Tracheophyta</taxon>
        <taxon>Spermatophyta</taxon>
        <taxon>Magnoliopsida</taxon>
        <taxon>eudicotyledons</taxon>
        <taxon>Gunneridae</taxon>
        <taxon>Pentapetalae</taxon>
        <taxon>asterids</taxon>
        <taxon>lamiids</taxon>
        <taxon>Solanales</taxon>
        <taxon>Solanaceae</taxon>
        <taxon>Solanoideae</taxon>
        <taxon>Solaneae</taxon>
        <taxon>Solanum</taxon>
    </lineage>
</organism>
<reference evidence="1 2" key="1">
    <citation type="journal article" date="2021" name="bioRxiv">
        <title>Chromosome-scale and haplotype-resolved genome assembly of a tetraploid potato cultivar.</title>
        <authorList>
            <person name="Sun H."/>
            <person name="Jiao W.-B."/>
            <person name="Krause K."/>
            <person name="Campoy J.A."/>
            <person name="Goel M."/>
            <person name="Folz-Donahue K."/>
            <person name="Kukat C."/>
            <person name="Huettel B."/>
            <person name="Schneeberger K."/>
        </authorList>
    </citation>
    <scope>NUCLEOTIDE SEQUENCE [LARGE SCALE GENOMIC DNA]</scope>
    <source>
        <strain evidence="1">SolTubOtavaFocal</strain>
        <tissue evidence="1">Leaves</tissue>
    </source>
</reference>
<dbReference type="SUPFAM" id="SSF50249">
    <property type="entry name" value="Nucleic acid-binding proteins"/>
    <property type="match status" value="1"/>
</dbReference>
<protein>
    <submittedName>
        <fullName evidence="1">Uncharacterized protein</fullName>
    </submittedName>
</protein>
<name>A0ABQ7VKL1_SOLTU</name>
<dbReference type="EMBL" id="JAIVGD010000011">
    <property type="protein sequence ID" value="KAH0768953.1"/>
    <property type="molecule type" value="Genomic_DNA"/>
</dbReference>
<dbReference type="Proteomes" id="UP000826656">
    <property type="component" value="Unassembled WGS sequence"/>
</dbReference>
<evidence type="ECO:0000313" key="2">
    <source>
        <dbReference type="Proteomes" id="UP000826656"/>
    </source>
</evidence>
<accession>A0ABQ7VKL1</accession>
<comment type="caution">
    <text evidence="1">The sequence shown here is derived from an EMBL/GenBank/DDBJ whole genome shotgun (WGS) entry which is preliminary data.</text>
</comment>
<proteinExistence type="predicted"/>
<sequence length="236" mass="27250">MELILQDEKGDRIHASIDKYTKKYFRDKIYDHDVVGHVVSYEPIQLSKQGDNNNSFMNIIVEDEKKNNLPTTLWDDLVFQMQSHLSGSTDEPLIVVLQLMKTHKFRASCEYEKVSQTSSQQHISISEELSTGMVSFKFIKDFLQLTETTKELKEGLIGDANIGYPIELDTLIEKKLMFKVQIKDSNINKNDNVYKVVKFIDDEALLKEYYPSLIHSLTEASLDCEQSIDEDKLIET</sequence>
<keyword evidence="2" id="KW-1185">Reference proteome</keyword>
<dbReference type="InterPro" id="IPR012340">
    <property type="entry name" value="NA-bd_OB-fold"/>
</dbReference>